<dbReference type="OrthoDB" id="9801160at2"/>
<proteinExistence type="predicted"/>
<organism evidence="2 3">
    <name type="scientific">Salinivirga cyanobacteriivorans</name>
    <dbReference type="NCBI Taxonomy" id="1307839"/>
    <lineage>
        <taxon>Bacteria</taxon>
        <taxon>Pseudomonadati</taxon>
        <taxon>Bacteroidota</taxon>
        <taxon>Bacteroidia</taxon>
        <taxon>Bacteroidales</taxon>
        <taxon>Salinivirgaceae</taxon>
        <taxon>Salinivirga</taxon>
    </lineage>
</organism>
<dbReference type="PATRIC" id="fig|1307839.3.peg.2052"/>
<dbReference type="KEGG" id="blq:L21SP5_01944"/>
<dbReference type="InterPro" id="IPR006675">
    <property type="entry name" value="HDIG_dom"/>
</dbReference>
<dbReference type="SUPFAM" id="SSF109604">
    <property type="entry name" value="HD-domain/PDEase-like"/>
    <property type="match status" value="1"/>
</dbReference>
<dbReference type="InterPro" id="IPR006674">
    <property type="entry name" value="HD_domain"/>
</dbReference>
<evidence type="ECO:0000313" key="3">
    <source>
        <dbReference type="Proteomes" id="UP000064893"/>
    </source>
</evidence>
<dbReference type="Gene3D" id="1.10.3210.10">
    <property type="entry name" value="Hypothetical protein af1432"/>
    <property type="match status" value="1"/>
</dbReference>
<dbReference type="RefSeq" id="WP_057953026.1">
    <property type="nucleotide sequence ID" value="NZ_CP013118.1"/>
</dbReference>
<accession>A0A0S2HZT4</accession>
<evidence type="ECO:0000259" key="1">
    <source>
        <dbReference type="Pfam" id="PF01966"/>
    </source>
</evidence>
<reference evidence="2 3" key="1">
    <citation type="submission" date="2015-11" db="EMBL/GenBank/DDBJ databases">
        <title>Description and complete genome sequence of a novel strain predominating in hypersaline microbial mats and representing a new family of the Bacteriodetes phylum.</title>
        <authorList>
            <person name="Spring S."/>
            <person name="Bunk B."/>
            <person name="Sproer C."/>
            <person name="Klenk H.-P."/>
        </authorList>
    </citation>
    <scope>NUCLEOTIDE SEQUENCE [LARGE SCALE GENOMIC DNA]</scope>
    <source>
        <strain evidence="2 3">L21-Spi-D4</strain>
    </source>
</reference>
<gene>
    <name evidence="2" type="ORF">L21SP5_01944</name>
</gene>
<dbReference type="PANTHER" id="PTHR38659">
    <property type="entry name" value="METAL-DEPENDENT PHOSPHOHYDROLASE"/>
    <property type="match status" value="1"/>
</dbReference>
<sequence>MQPTREQALDLLKKYNQTPGLIKHALAVEATMRHFARYFNEDEEKWGVIGLIHDLDYEQYPEQHCTMTKQILEENNWPADYIRAVLSHGWQICTDIKPETLLEKTLYTIDELTGLVTTSALVRPSKSILDMKAKSVKKKWKDKRFAAKIDRSIIERGAEMLDMELSQIITLTIEGMATIADQLELDGRLAD</sequence>
<evidence type="ECO:0000313" key="2">
    <source>
        <dbReference type="EMBL" id="ALO15583.1"/>
    </source>
</evidence>
<dbReference type="EMBL" id="CP013118">
    <property type="protein sequence ID" value="ALO15583.1"/>
    <property type="molecule type" value="Genomic_DNA"/>
</dbReference>
<protein>
    <submittedName>
        <fullName evidence="2">Putative domain HDIG</fullName>
    </submittedName>
</protein>
<dbReference type="NCBIfam" id="TIGR00277">
    <property type="entry name" value="HDIG"/>
    <property type="match status" value="1"/>
</dbReference>
<name>A0A0S2HZT4_9BACT</name>
<dbReference type="STRING" id="1307839.L21SP5_01944"/>
<keyword evidence="3" id="KW-1185">Reference proteome</keyword>
<dbReference type="AlphaFoldDB" id="A0A0S2HZT4"/>
<dbReference type="PANTHER" id="PTHR38659:SF2">
    <property type="entry name" value="HDIG DOMAIN PROTEIN"/>
    <property type="match status" value="1"/>
</dbReference>
<dbReference type="Proteomes" id="UP000064893">
    <property type="component" value="Chromosome"/>
</dbReference>
<dbReference type="Pfam" id="PF01966">
    <property type="entry name" value="HD"/>
    <property type="match status" value="1"/>
</dbReference>
<feature type="domain" description="HD" evidence="1">
    <location>
        <begin position="22"/>
        <end position="91"/>
    </location>
</feature>